<reference evidence="1" key="1">
    <citation type="submission" date="2020-06" db="EMBL/GenBank/DDBJ databases">
        <title>Whole Genome Sequence of Halomonas aquamarina MB598.</title>
        <authorList>
            <person name="Pervaiz M."/>
            <person name="Fariq A."/>
            <person name="Yasmin A."/>
            <person name="Welch M."/>
        </authorList>
    </citation>
    <scope>NUCLEOTIDE SEQUENCE</scope>
    <source>
        <strain evidence="1">MB598</strain>
    </source>
</reference>
<dbReference type="Proteomes" id="UP001319846">
    <property type="component" value="Unassembled WGS sequence"/>
</dbReference>
<gene>
    <name evidence="1" type="ORF">HW452_06955</name>
</gene>
<evidence type="ECO:0000313" key="1">
    <source>
        <dbReference type="EMBL" id="MBZ5487261.1"/>
    </source>
</evidence>
<evidence type="ECO:0000313" key="2">
    <source>
        <dbReference type="Proteomes" id="UP001319846"/>
    </source>
</evidence>
<name>A0ACC5VST7_9GAMM</name>
<sequence>MLINFHRLLSDEHDSPCASTGDTCQIYLQQALTGVVLAHHWPGSSLGRVLEYEEAPFFVLASLS</sequence>
<organism evidence="1 2">
    <name type="scientific">Vreelandella aquamarina</name>
    <dbReference type="NCBI Taxonomy" id="77097"/>
    <lineage>
        <taxon>Bacteria</taxon>
        <taxon>Pseudomonadati</taxon>
        <taxon>Pseudomonadota</taxon>
        <taxon>Gammaproteobacteria</taxon>
        <taxon>Oceanospirillales</taxon>
        <taxon>Halomonadaceae</taxon>
        <taxon>Vreelandella</taxon>
    </lineage>
</organism>
<keyword evidence="2" id="KW-1185">Reference proteome</keyword>
<proteinExistence type="predicted"/>
<protein>
    <submittedName>
        <fullName evidence="1">Uncharacterized protein</fullName>
    </submittedName>
</protein>
<accession>A0ACC5VST7</accession>
<comment type="caution">
    <text evidence="1">The sequence shown here is derived from an EMBL/GenBank/DDBJ whole genome shotgun (WGS) entry which is preliminary data.</text>
</comment>
<dbReference type="EMBL" id="JABYQT010000003">
    <property type="protein sequence ID" value="MBZ5487261.1"/>
    <property type="molecule type" value="Genomic_DNA"/>
</dbReference>